<name>A0A852ZQ43_9ACTN</name>
<evidence type="ECO:0000313" key="2">
    <source>
        <dbReference type="Proteomes" id="UP000579605"/>
    </source>
</evidence>
<proteinExistence type="predicted"/>
<organism evidence="1 2">
    <name type="scientific">Actinopolymorpha rutila</name>
    <dbReference type="NCBI Taxonomy" id="446787"/>
    <lineage>
        <taxon>Bacteria</taxon>
        <taxon>Bacillati</taxon>
        <taxon>Actinomycetota</taxon>
        <taxon>Actinomycetes</taxon>
        <taxon>Propionibacteriales</taxon>
        <taxon>Actinopolymorphaceae</taxon>
        <taxon>Actinopolymorpha</taxon>
    </lineage>
</organism>
<dbReference type="RefSeq" id="WP_179788773.1">
    <property type="nucleotide sequence ID" value="NZ_BAAARR010000009.1"/>
</dbReference>
<accession>A0A852ZQ43</accession>
<dbReference type="EMBL" id="JACBZH010000001">
    <property type="protein sequence ID" value="NYH91150.1"/>
    <property type="molecule type" value="Genomic_DNA"/>
</dbReference>
<reference evidence="1 2" key="1">
    <citation type="submission" date="2020-07" db="EMBL/GenBank/DDBJ databases">
        <title>Sequencing the genomes of 1000 actinobacteria strains.</title>
        <authorList>
            <person name="Klenk H.-P."/>
        </authorList>
    </citation>
    <scope>NUCLEOTIDE SEQUENCE [LARGE SCALE GENOMIC DNA]</scope>
    <source>
        <strain evidence="1 2">DSM 18448</strain>
    </source>
</reference>
<sequence>MSTGAGGLDPHPRRRPAIVLGARPEPAAPVDQCLSSTSGAWWAMAQNSRVGAEAPGWYRIELILITELFEGWQLFVDGTVIVSCGRLEASAAKAWADVALGRQVTWFPGRQVAWFPGRQRGGP</sequence>
<dbReference type="Proteomes" id="UP000579605">
    <property type="component" value="Unassembled WGS sequence"/>
</dbReference>
<dbReference type="AlphaFoldDB" id="A0A852ZQ43"/>
<protein>
    <submittedName>
        <fullName evidence="1">Uncharacterized protein</fullName>
    </submittedName>
</protein>
<keyword evidence="2" id="KW-1185">Reference proteome</keyword>
<evidence type="ECO:0000313" key="1">
    <source>
        <dbReference type="EMBL" id="NYH91150.1"/>
    </source>
</evidence>
<gene>
    <name evidence="1" type="ORF">F4554_003788</name>
</gene>
<comment type="caution">
    <text evidence="1">The sequence shown here is derived from an EMBL/GenBank/DDBJ whole genome shotgun (WGS) entry which is preliminary data.</text>
</comment>